<keyword evidence="2" id="KW-1185">Reference proteome</keyword>
<dbReference type="InterPro" id="IPR007922">
    <property type="entry name" value="DciA-like"/>
</dbReference>
<sequence length="103" mass="11907">MSEWDERKRSGNAQPMKELVDKLMTAYQLKGKLVEIEVLNKWEDMMGKAVATRTTNLQIRQGVLIIALNSSVMRDELLHGKQIIIQRVNETAGKQIIHDVWFE</sequence>
<organism evidence="1 2">
    <name type="scientific">Fluviicola chungangensis</name>
    <dbReference type="NCBI Taxonomy" id="2597671"/>
    <lineage>
        <taxon>Bacteria</taxon>
        <taxon>Pseudomonadati</taxon>
        <taxon>Bacteroidota</taxon>
        <taxon>Flavobacteriia</taxon>
        <taxon>Flavobacteriales</taxon>
        <taxon>Crocinitomicaceae</taxon>
        <taxon>Fluviicola</taxon>
    </lineage>
</organism>
<dbReference type="EMBL" id="VLPL01000005">
    <property type="protein sequence ID" value="TSJ42331.1"/>
    <property type="molecule type" value="Genomic_DNA"/>
</dbReference>
<reference evidence="1 2" key="1">
    <citation type="submission" date="2019-07" db="EMBL/GenBank/DDBJ databases">
        <authorList>
            <person name="Huq M.A."/>
        </authorList>
    </citation>
    <scope>NUCLEOTIDE SEQUENCE [LARGE SCALE GENOMIC DNA]</scope>
    <source>
        <strain evidence="1 2">MAH-3</strain>
    </source>
</reference>
<dbReference type="AlphaFoldDB" id="A0A556MQV2"/>
<dbReference type="RefSeq" id="WP_144333286.1">
    <property type="nucleotide sequence ID" value="NZ_VLPL01000005.1"/>
</dbReference>
<accession>A0A556MQV2</accession>
<dbReference type="PANTHER" id="PTHR36456:SF1">
    <property type="entry name" value="UPF0232 PROTEIN SCO3875"/>
    <property type="match status" value="1"/>
</dbReference>
<dbReference type="OrthoDB" id="9804942at2"/>
<evidence type="ECO:0000313" key="2">
    <source>
        <dbReference type="Proteomes" id="UP000316008"/>
    </source>
</evidence>
<evidence type="ECO:0000313" key="1">
    <source>
        <dbReference type="EMBL" id="TSJ42331.1"/>
    </source>
</evidence>
<proteinExistence type="predicted"/>
<dbReference type="Pfam" id="PF05258">
    <property type="entry name" value="DciA"/>
    <property type="match status" value="1"/>
</dbReference>
<gene>
    <name evidence="1" type="ORF">FO442_11220</name>
</gene>
<name>A0A556MQV2_9FLAO</name>
<dbReference type="Proteomes" id="UP000316008">
    <property type="component" value="Unassembled WGS sequence"/>
</dbReference>
<dbReference type="PANTHER" id="PTHR36456">
    <property type="entry name" value="UPF0232 PROTEIN SCO3875"/>
    <property type="match status" value="1"/>
</dbReference>
<comment type="caution">
    <text evidence="1">The sequence shown here is derived from an EMBL/GenBank/DDBJ whole genome shotgun (WGS) entry which is preliminary data.</text>
</comment>
<protein>
    <submittedName>
        <fullName evidence="1">DUF721 domain-containing protein</fullName>
    </submittedName>
</protein>